<name>A0ABS2DUI9_9BURK</name>
<dbReference type="PANTHER" id="PTHR35568:SF1">
    <property type="entry name" value="TRANSCRIPTIONAL REGULATOR DAUR"/>
    <property type="match status" value="1"/>
</dbReference>
<accession>A0ABS2DUI9</accession>
<feature type="domain" description="Transcriptional regulator DauR-like HTH" evidence="2">
    <location>
        <begin position="156"/>
        <end position="213"/>
    </location>
</feature>
<gene>
    <name evidence="3" type="ORF">H6A60_10830</name>
</gene>
<dbReference type="PANTHER" id="PTHR35568">
    <property type="entry name" value="TRANSCRIPTIONAL REGULATOR DAUR"/>
    <property type="match status" value="1"/>
</dbReference>
<sequence>MHPLLESYVPVADLIVRTFGEDCEVLLHDLTSPHHSVVYAANNRVTGRHVGDTFRNLVPKALFSAEEGESIVANYYYEREGRLVRSSVLFIHDADGGIVGALCINVDSTQAREQLAWLQKSLPDFEAHRLKKGERPFFEPKAPVEGDRKVHEMVYDLIDKILAESAENLATKEGRVELIRFMNERGIFLMKGALERVAERLGISKVTVYSYLDEVRRKA</sequence>
<evidence type="ECO:0000313" key="3">
    <source>
        <dbReference type="EMBL" id="MBM6704962.1"/>
    </source>
</evidence>
<organism evidence="3 4">
    <name type="scientific">Sutterella massiliensis</name>
    <dbReference type="NCBI Taxonomy" id="1816689"/>
    <lineage>
        <taxon>Bacteria</taxon>
        <taxon>Pseudomonadati</taxon>
        <taxon>Pseudomonadota</taxon>
        <taxon>Betaproteobacteria</taxon>
        <taxon>Burkholderiales</taxon>
        <taxon>Sutterellaceae</taxon>
        <taxon>Sutterella</taxon>
    </lineage>
</organism>
<dbReference type="InterPro" id="IPR039445">
    <property type="entry name" value="DauR-like_HTH"/>
</dbReference>
<comment type="caution">
    <text evidence="3">The sequence shown here is derived from an EMBL/GenBank/DDBJ whole genome shotgun (WGS) entry which is preliminary data.</text>
</comment>
<proteinExistence type="predicted"/>
<dbReference type="EMBL" id="JACJJC010000032">
    <property type="protein sequence ID" value="MBM6704962.1"/>
    <property type="molecule type" value="Genomic_DNA"/>
</dbReference>
<dbReference type="Pfam" id="PF13309">
    <property type="entry name" value="HTH_22"/>
    <property type="match status" value="1"/>
</dbReference>
<evidence type="ECO:0000259" key="2">
    <source>
        <dbReference type="Pfam" id="PF13309"/>
    </source>
</evidence>
<feature type="domain" description="YheO-like" evidence="1">
    <location>
        <begin position="5"/>
        <end position="113"/>
    </location>
</feature>
<dbReference type="Pfam" id="PF08348">
    <property type="entry name" value="PAS_6"/>
    <property type="match status" value="1"/>
</dbReference>
<keyword evidence="4" id="KW-1185">Reference proteome</keyword>
<dbReference type="InterPro" id="IPR039446">
    <property type="entry name" value="DauR-like"/>
</dbReference>
<evidence type="ECO:0000313" key="4">
    <source>
        <dbReference type="Proteomes" id="UP000715095"/>
    </source>
</evidence>
<evidence type="ECO:0000259" key="1">
    <source>
        <dbReference type="Pfam" id="PF08348"/>
    </source>
</evidence>
<dbReference type="Proteomes" id="UP000715095">
    <property type="component" value="Unassembled WGS sequence"/>
</dbReference>
<dbReference type="InterPro" id="IPR013559">
    <property type="entry name" value="YheO"/>
</dbReference>
<dbReference type="RefSeq" id="WP_205104511.1">
    <property type="nucleotide sequence ID" value="NZ_JACJJC010000032.1"/>
</dbReference>
<protein>
    <submittedName>
        <fullName evidence="3">PAS domain-containing protein</fullName>
    </submittedName>
</protein>
<reference evidence="3 4" key="1">
    <citation type="journal article" date="2021" name="Sci. Rep.">
        <title>The distribution of antibiotic resistance genes in chicken gut microbiota commensals.</title>
        <authorList>
            <person name="Juricova H."/>
            <person name="Matiasovicova J."/>
            <person name="Kubasova T."/>
            <person name="Cejkova D."/>
            <person name="Rychlik I."/>
        </authorList>
    </citation>
    <scope>NUCLEOTIDE SEQUENCE [LARGE SCALE GENOMIC DNA]</scope>
    <source>
        <strain evidence="3 4">An829</strain>
    </source>
</reference>